<evidence type="ECO:0000256" key="6">
    <source>
        <dbReference type="ARBA" id="ARBA00023136"/>
    </source>
</evidence>
<feature type="transmembrane region" description="Helical" evidence="8">
    <location>
        <begin position="33"/>
        <end position="55"/>
    </location>
</feature>
<keyword evidence="3" id="KW-1003">Cell membrane</keyword>
<dbReference type="AlphaFoldDB" id="A0A4Y3WK48"/>
<sequence>MSRRRSHEVETRKATSAPDITALSTTVRRGATVSAVTLVIVQVVSFAQTLVLARLLSPEEIGLFAAGTVLSGFLVGISEGGLRGALVQRENDVEDAADTVFWATAATGVLLAIGSLLISPLVGDLFEDDVAGVIAAVTSGTLVMHALTNVPDGLMQRRFNFKRRLIIEPSRVIAYAVVSVALAASGYGVWALVIANYVGLAVWLVGTWWLARWRPGIGRPSYRLWREMARFAYPLLVEGLVGRIRSGAETTLVGRSLQADTLGQYRYGQRLSMLPALAIVQIGSYVLFPAFSRLAGEPERFERAFMRASQWIWVAAVPITGLTLAVGEPAVVVLLGEEWRGAGLAVMAMSGYGLGTALQAAGSEVIKASGRSTLLNWTTGTSLVLGIGLLVALLPLGLLGVGLAVSATEMAIGIVVLALVRKVIPFSLGRMAWLLVPPTVAAGVATVAVFALDRMVVRADEHGTLLGVLLIAAEVLAYLLVYVAVLAAIAPRLAGSAVVAVRGRLSRRGGAAVGQSGDADDDRSADAPTTMLRMLIDIDDTMRLATVVMPRIPAPPRPARPRPAPPGPARPRPAPPRPAPPRPAHGPRVQPRPPAGAQPPGSAGPRPNAAGSRPPEGVPHPGHGRGPVRGRSIPQPPQAAVPPGRGPWTGHPGPGGQGARSPHTERGWSTGPLVPRPGPGAGPPPRPPGAGETPPAPGPAPRPGRPRPAPPGRQPQQYPPPPSGPGSVGGNGSTALPQPGPRRAPSPSRDRSPGSPSDRPQPDPADEQRSGAVELSRPVHEPVRSERDARRP</sequence>
<keyword evidence="5 8" id="KW-1133">Transmembrane helix</keyword>
<dbReference type="EMBL" id="BJNG01000014">
    <property type="protein sequence ID" value="GEC19135.1"/>
    <property type="molecule type" value="Genomic_DNA"/>
</dbReference>
<protein>
    <recommendedName>
        <fullName evidence="11">Polysaccharide biosynthesis protein C-terminal domain-containing protein</fullName>
    </recommendedName>
</protein>
<feature type="transmembrane region" description="Helical" evidence="8">
    <location>
        <begin position="61"/>
        <end position="78"/>
    </location>
</feature>
<feature type="transmembrane region" description="Helical" evidence="8">
    <location>
        <begin position="172"/>
        <end position="205"/>
    </location>
</feature>
<name>A0A4Y3WK48_9PSEU</name>
<feature type="transmembrane region" description="Helical" evidence="8">
    <location>
        <begin position="432"/>
        <end position="452"/>
    </location>
</feature>
<proteinExistence type="inferred from homology"/>
<feature type="transmembrane region" description="Helical" evidence="8">
    <location>
        <begin position="400"/>
        <end position="420"/>
    </location>
</feature>
<feature type="transmembrane region" description="Helical" evidence="8">
    <location>
        <begin position="464"/>
        <end position="489"/>
    </location>
</feature>
<dbReference type="RefSeq" id="WP_170183681.1">
    <property type="nucleotide sequence ID" value="NZ_BJNG01000014.1"/>
</dbReference>
<dbReference type="GO" id="GO:0005886">
    <property type="term" value="C:plasma membrane"/>
    <property type="evidence" value="ECO:0007669"/>
    <property type="project" value="UniProtKB-SubCell"/>
</dbReference>
<organism evidence="9 10">
    <name type="scientific">Pseudonocardia hydrocarbonoxydans</name>
    <dbReference type="NCBI Taxonomy" id="76726"/>
    <lineage>
        <taxon>Bacteria</taxon>
        <taxon>Bacillati</taxon>
        <taxon>Actinomycetota</taxon>
        <taxon>Actinomycetes</taxon>
        <taxon>Pseudonocardiales</taxon>
        <taxon>Pseudonocardiaceae</taxon>
        <taxon>Pseudonocardia</taxon>
    </lineage>
</organism>
<evidence type="ECO:0000313" key="10">
    <source>
        <dbReference type="Proteomes" id="UP000320338"/>
    </source>
</evidence>
<dbReference type="InterPro" id="IPR050833">
    <property type="entry name" value="Poly_Biosynth_Transport"/>
</dbReference>
<feature type="compositionally biased region" description="Low complexity" evidence="7">
    <location>
        <begin position="598"/>
        <end position="621"/>
    </location>
</feature>
<feature type="region of interest" description="Disordered" evidence="7">
    <location>
        <begin position="550"/>
        <end position="792"/>
    </location>
</feature>
<feature type="transmembrane region" description="Helical" evidence="8">
    <location>
        <begin position="311"/>
        <end position="335"/>
    </location>
</feature>
<feature type="compositionally biased region" description="Pro residues" evidence="7">
    <location>
        <begin position="674"/>
        <end position="724"/>
    </location>
</feature>
<evidence type="ECO:0000256" key="8">
    <source>
        <dbReference type="SAM" id="Phobius"/>
    </source>
</evidence>
<dbReference type="CDD" id="cd13127">
    <property type="entry name" value="MATE_tuaB_like"/>
    <property type="match status" value="1"/>
</dbReference>
<evidence type="ECO:0000256" key="7">
    <source>
        <dbReference type="SAM" id="MobiDB-lite"/>
    </source>
</evidence>
<evidence type="ECO:0000313" key="9">
    <source>
        <dbReference type="EMBL" id="GEC19135.1"/>
    </source>
</evidence>
<evidence type="ECO:0000256" key="2">
    <source>
        <dbReference type="ARBA" id="ARBA00007430"/>
    </source>
</evidence>
<keyword evidence="6 8" id="KW-0472">Membrane</keyword>
<keyword evidence="4 8" id="KW-0812">Transmembrane</keyword>
<dbReference type="PANTHER" id="PTHR30250">
    <property type="entry name" value="PST FAMILY PREDICTED COLANIC ACID TRANSPORTER"/>
    <property type="match status" value="1"/>
</dbReference>
<evidence type="ECO:0000256" key="3">
    <source>
        <dbReference type="ARBA" id="ARBA00022475"/>
    </source>
</evidence>
<evidence type="ECO:0000256" key="4">
    <source>
        <dbReference type="ARBA" id="ARBA00022692"/>
    </source>
</evidence>
<dbReference type="Proteomes" id="UP000320338">
    <property type="component" value="Unassembled WGS sequence"/>
</dbReference>
<evidence type="ECO:0008006" key="11">
    <source>
        <dbReference type="Google" id="ProtNLM"/>
    </source>
</evidence>
<comment type="similarity">
    <text evidence="2">Belongs to the polysaccharide synthase family.</text>
</comment>
<keyword evidence="10" id="KW-1185">Reference proteome</keyword>
<gene>
    <name evidence="9" type="ORF">PHY01_14180</name>
</gene>
<dbReference type="PANTHER" id="PTHR30250:SF10">
    <property type="entry name" value="LIPOPOLYSACCHARIDE BIOSYNTHESIS PROTEIN WZXC"/>
    <property type="match status" value="1"/>
</dbReference>
<feature type="compositionally biased region" description="Pro residues" evidence="7">
    <location>
        <begin position="552"/>
        <end position="597"/>
    </location>
</feature>
<comment type="caution">
    <text evidence="9">The sequence shown here is derived from an EMBL/GenBank/DDBJ whole genome shotgun (WGS) entry which is preliminary data.</text>
</comment>
<feature type="compositionally biased region" description="Low complexity" evidence="7">
    <location>
        <begin position="745"/>
        <end position="758"/>
    </location>
</feature>
<feature type="transmembrane region" description="Helical" evidence="8">
    <location>
        <begin position="99"/>
        <end position="118"/>
    </location>
</feature>
<feature type="transmembrane region" description="Helical" evidence="8">
    <location>
        <begin position="341"/>
        <end position="362"/>
    </location>
</feature>
<evidence type="ECO:0000256" key="5">
    <source>
        <dbReference type="ARBA" id="ARBA00022989"/>
    </source>
</evidence>
<reference evidence="9 10" key="1">
    <citation type="submission" date="2019-06" db="EMBL/GenBank/DDBJ databases">
        <title>Whole genome shotgun sequence of Pseudonocardia hydrocarbonoxydans NBRC 14498.</title>
        <authorList>
            <person name="Hosoyama A."/>
            <person name="Uohara A."/>
            <person name="Ohji S."/>
            <person name="Ichikawa N."/>
        </authorList>
    </citation>
    <scope>NUCLEOTIDE SEQUENCE [LARGE SCALE GENOMIC DNA]</scope>
    <source>
        <strain evidence="9 10">NBRC 14498</strain>
    </source>
</reference>
<feature type="transmembrane region" description="Helical" evidence="8">
    <location>
        <begin position="271"/>
        <end position="291"/>
    </location>
</feature>
<accession>A0A4Y3WK48</accession>
<dbReference type="Pfam" id="PF13440">
    <property type="entry name" value="Polysacc_synt_3"/>
    <property type="match status" value="1"/>
</dbReference>
<evidence type="ECO:0000256" key="1">
    <source>
        <dbReference type="ARBA" id="ARBA00004651"/>
    </source>
</evidence>
<comment type="subcellular location">
    <subcellularLocation>
        <location evidence="1">Cell membrane</location>
        <topology evidence="1">Multi-pass membrane protein</topology>
    </subcellularLocation>
</comment>
<feature type="transmembrane region" description="Helical" evidence="8">
    <location>
        <begin position="374"/>
        <end position="394"/>
    </location>
</feature>
<feature type="compositionally biased region" description="Basic and acidic residues" evidence="7">
    <location>
        <begin position="777"/>
        <end position="792"/>
    </location>
</feature>
<feature type="transmembrane region" description="Helical" evidence="8">
    <location>
        <begin position="130"/>
        <end position="151"/>
    </location>
</feature>